<name>A0ABM2XAF8_MESAU</name>
<dbReference type="PANTHER" id="PTHR22227:SF3">
    <property type="entry name" value="PABIR FAMILY MEMBER 1"/>
    <property type="match status" value="1"/>
</dbReference>
<accession>A0ABM2XAF8</accession>
<dbReference type="Proteomes" id="UP000886700">
    <property type="component" value="Unplaced"/>
</dbReference>
<sequence length="196" mass="22109">MACCGRENTDASLHQDCDMSLHQQEPDTLENFQLSSGFVLNTEMAKDKMEADLGTSPTSTTVDANLLRRSSSIPLINGFGDNSQGYQVDPIRMRRNSSPFLNRRALFLPSHTRTSANRIFQIKQEEGMDIASREAMHEREMHTAMQINQSWEESLSLNDNGAMKPFTVRNTKIIPGSPMTFLIKKPGKDSQDHQNF</sequence>
<dbReference type="PANTHER" id="PTHR22227">
    <property type="entry name" value="FAMILY WITH SEQUENCE SIMILARITY 122B ISOFORM X1"/>
    <property type="match status" value="1"/>
</dbReference>
<dbReference type="InterPro" id="IPR026716">
    <property type="entry name" value="PBIR1/2/3"/>
</dbReference>
<organism evidence="2 3">
    <name type="scientific">Mesocricetus auratus</name>
    <name type="common">Golden hamster</name>
    <dbReference type="NCBI Taxonomy" id="10036"/>
    <lineage>
        <taxon>Eukaryota</taxon>
        <taxon>Metazoa</taxon>
        <taxon>Chordata</taxon>
        <taxon>Craniata</taxon>
        <taxon>Vertebrata</taxon>
        <taxon>Euteleostomi</taxon>
        <taxon>Mammalia</taxon>
        <taxon>Eutheria</taxon>
        <taxon>Euarchontoglires</taxon>
        <taxon>Glires</taxon>
        <taxon>Rodentia</taxon>
        <taxon>Myomorpha</taxon>
        <taxon>Muroidea</taxon>
        <taxon>Cricetidae</taxon>
        <taxon>Cricetinae</taxon>
        <taxon>Mesocricetus</taxon>
    </lineage>
</organism>
<evidence type="ECO:0000313" key="4">
    <source>
        <dbReference type="RefSeq" id="XP_040599828.1"/>
    </source>
</evidence>
<dbReference type="GeneID" id="121139870"/>
<comment type="similarity">
    <text evidence="1">Belongs to the FAM122 family.</text>
</comment>
<gene>
    <name evidence="3 4" type="primary">LOC121139870</name>
</gene>
<dbReference type="RefSeq" id="XP_040599828.1">
    <property type="nucleotide sequence ID" value="XM_040743894.1"/>
</dbReference>
<keyword evidence="2" id="KW-1185">Reference proteome</keyword>
<evidence type="ECO:0000313" key="2">
    <source>
        <dbReference type="Proteomes" id="UP000886700"/>
    </source>
</evidence>
<evidence type="ECO:0000256" key="1">
    <source>
        <dbReference type="ARBA" id="ARBA00006725"/>
    </source>
</evidence>
<dbReference type="RefSeq" id="XP_040599827.1">
    <property type="nucleotide sequence ID" value="XM_040743893.1"/>
</dbReference>
<protein>
    <submittedName>
        <fullName evidence="3 4">P2R1A-PPP2R2A-interacting phosphatase regulator 1-like</fullName>
    </submittedName>
</protein>
<proteinExistence type="inferred from homology"/>
<evidence type="ECO:0000313" key="3">
    <source>
        <dbReference type="RefSeq" id="XP_040599827.1"/>
    </source>
</evidence>
<reference evidence="3 4" key="1">
    <citation type="submission" date="2025-05" db="UniProtKB">
        <authorList>
            <consortium name="RefSeq"/>
        </authorList>
    </citation>
    <scope>IDENTIFICATION</scope>
    <source>
        <tissue evidence="3 4">Liver</tissue>
    </source>
</reference>